<feature type="region of interest" description="Disordered" evidence="1">
    <location>
        <begin position="62"/>
        <end position="90"/>
    </location>
</feature>
<dbReference type="GO" id="GO:1904680">
    <property type="term" value="F:peptide transmembrane transporter activity"/>
    <property type="evidence" value="ECO:0007669"/>
    <property type="project" value="TreeGrafter"/>
</dbReference>
<proteinExistence type="predicted"/>
<dbReference type="InterPro" id="IPR000914">
    <property type="entry name" value="SBP_5_dom"/>
</dbReference>
<dbReference type="Proteomes" id="UP000266841">
    <property type="component" value="Unassembled WGS sequence"/>
</dbReference>
<dbReference type="GO" id="GO:0015833">
    <property type="term" value="P:peptide transport"/>
    <property type="evidence" value="ECO:0007669"/>
    <property type="project" value="TreeGrafter"/>
</dbReference>
<keyword evidence="4" id="KW-1185">Reference proteome</keyword>
<feature type="compositionally biased region" description="Polar residues" evidence="1">
    <location>
        <begin position="76"/>
        <end position="87"/>
    </location>
</feature>
<dbReference type="EMBL" id="AGNL01046910">
    <property type="protein sequence ID" value="EJK47480.1"/>
    <property type="molecule type" value="Genomic_DNA"/>
</dbReference>
<dbReference type="PANTHER" id="PTHR30290">
    <property type="entry name" value="PERIPLASMIC BINDING COMPONENT OF ABC TRANSPORTER"/>
    <property type="match status" value="1"/>
</dbReference>
<reference evidence="3 4" key="1">
    <citation type="journal article" date="2012" name="Genome Biol.">
        <title>Genome and low-iron response of an oceanic diatom adapted to chronic iron limitation.</title>
        <authorList>
            <person name="Lommer M."/>
            <person name="Specht M."/>
            <person name="Roy A.S."/>
            <person name="Kraemer L."/>
            <person name="Andreson R."/>
            <person name="Gutowska M.A."/>
            <person name="Wolf J."/>
            <person name="Bergner S.V."/>
            <person name="Schilhabel M.B."/>
            <person name="Klostermeier U.C."/>
            <person name="Beiko R.G."/>
            <person name="Rosenstiel P."/>
            <person name="Hippler M."/>
            <person name="Laroche J."/>
        </authorList>
    </citation>
    <scope>NUCLEOTIDE SEQUENCE [LARGE SCALE GENOMIC DNA]</scope>
    <source>
        <strain evidence="3 4">CCMP1005</strain>
    </source>
</reference>
<organism evidence="3 4">
    <name type="scientific">Thalassiosira oceanica</name>
    <name type="common">Marine diatom</name>
    <dbReference type="NCBI Taxonomy" id="159749"/>
    <lineage>
        <taxon>Eukaryota</taxon>
        <taxon>Sar</taxon>
        <taxon>Stramenopiles</taxon>
        <taxon>Ochrophyta</taxon>
        <taxon>Bacillariophyta</taxon>
        <taxon>Coscinodiscophyceae</taxon>
        <taxon>Thalassiosirophycidae</taxon>
        <taxon>Thalassiosirales</taxon>
        <taxon>Thalassiosiraceae</taxon>
        <taxon>Thalassiosira</taxon>
    </lineage>
</organism>
<dbReference type="AlphaFoldDB" id="K0R4I1"/>
<dbReference type="Gene3D" id="3.10.105.10">
    <property type="entry name" value="Dipeptide-binding Protein, Domain 3"/>
    <property type="match status" value="1"/>
</dbReference>
<comment type="caution">
    <text evidence="3">The sequence shown here is derived from an EMBL/GenBank/DDBJ whole genome shotgun (WGS) entry which is preliminary data.</text>
</comment>
<name>K0R4I1_THAOC</name>
<feature type="region of interest" description="Disordered" evidence="1">
    <location>
        <begin position="734"/>
        <end position="791"/>
    </location>
</feature>
<sequence length="821" mass="90582">MDRPTDRPINLQTDNKMLGGVRQAKLIKIESMHTPFLYVIAITSDNFEYRVISGYEKQTPKRSKIRAEQAQKPHTKTLSKNCNSDSASYRHASQDLLDDGAASAVPSSVAAAGDAAAAASCPAVSDRAARCTPRLGRRRHTTWKSRRCIDKTSSHDLHHRRQTTYPREQVCRREPPPSPRAAEGRDKVYSTRIVKPYSIMKYLVGALAAASVAADDNPVVVGQTFLARSQDPTDGSAPWALTSHGVAEKLFTVNEKDEIVPQVAASVNKVDGLSFEVQPGEDTPVVWDLKLKPGYKFSDGTEVNAERVANALMELNKENDNAKSSLGTIVATPRDNLTVRIESEIQTHIMDAVLAEWVFAVYYKDADENFVYTGPYLIEHFVVDDEIDLRPNPNYIDGKSLERPLIHVRKYPDGTALAEGLEKGEVDVAFHLPIDTLPSLREAGIRVKRFEVGYHYMMLYNLDSLPDMNVRRAIDVAIDRSALAQALAGGDPTRRWALLDEVCFALRSLTRFFFYASLFPEYSPYHNEAGENYGEMEQAAALLDEAGYTLNSNGKREKDGEVLSINLVAYPHRPGLGIMQPLIAESLRDLGIEVKETLMSFSWSDTNYFQDIIDGRTFDILMLAQHTLPAGDPLWFLSTYFGTDGANNHANLSSDAIDCHLAELSLAEDMDERVALTTKAHNEILKEVAVSNLVTPEWHVGLSERMADYKPWGSDYYVIRPDLFVSAIKTDAPTLEPSEGPSPSVTMAKNPPSGSPHSPTKSPSTSKPTAMPTASPSISSQSVTDNENPAEIELDYQSSASSRQVVGLLLLALYALASNTV</sequence>
<dbReference type="PANTHER" id="PTHR30290:SF81">
    <property type="entry name" value="OLIGOPEPTIDE-BINDING PROTEIN OPPA"/>
    <property type="match status" value="1"/>
</dbReference>
<dbReference type="Pfam" id="PF00496">
    <property type="entry name" value="SBP_bac_5"/>
    <property type="match status" value="1"/>
</dbReference>
<accession>K0R4I1</accession>
<feature type="compositionally biased region" description="Polar residues" evidence="1">
    <location>
        <begin position="778"/>
        <end position="787"/>
    </location>
</feature>
<dbReference type="Gene3D" id="3.40.190.10">
    <property type="entry name" value="Periplasmic binding protein-like II"/>
    <property type="match status" value="1"/>
</dbReference>
<evidence type="ECO:0000256" key="1">
    <source>
        <dbReference type="SAM" id="MobiDB-lite"/>
    </source>
</evidence>
<protein>
    <recommendedName>
        <fullName evidence="2">Solute-binding protein family 5 domain-containing protein</fullName>
    </recommendedName>
</protein>
<feature type="domain" description="Solute-binding protein family 5" evidence="2">
    <location>
        <begin position="285"/>
        <end position="647"/>
    </location>
</feature>
<dbReference type="SUPFAM" id="SSF53850">
    <property type="entry name" value="Periplasmic binding protein-like II"/>
    <property type="match status" value="1"/>
</dbReference>
<dbReference type="OrthoDB" id="40752at2759"/>
<evidence type="ECO:0000313" key="3">
    <source>
        <dbReference type="EMBL" id="EJK47480.1"/>
    </source>
</evidence>
<feature type="region of interest" description="Disordered" evidence="1">
    <location>
        <begin position="153"/>
        <end position="187"/>
    </location>
</feature>
<dbReference type="InterPro" id="IPR039424">
    <property type="entry name" value="SBP_5"/>
</dbReference>
<evidence type="ECO:0000313" key="4">
    <source>
        <dbReference type="Proteomes" id="UP000266841"/>
    </source>
</evidence>
<evidence type="ECO:0000259" key="2">
    <source>
        <dbReference type="Pfam" id="PF00496"/>
    </source>
</evidence>
<feature type="compositionally biased region" description="Low complexity" evidence="1">
    <location>
        <begin position="751"/>
        <end position="777"/>
    </location>
</feature>
<gene>
    <name evidence="3" type="ORF">THAOC_33792</name>
</gene>